<dbReference type="CDD" id="cd00377">
    <property type="entry name" value="ICL_PEPM"/>
    <property type="match status" value="1"/>
</dbReference>
<keyword evidence="2" id="KW-1185">Reference proteome</keyword>
<reference evidence="1 2" key="1">
    <citation type="journal article" date="2020" name="Microorganisms">
        <title>Osmotic Adaptation and Compatible Solute Biosynthesis of Phototrophic Bacteria as Revealed from Genome Analyses.</title>
        <authorList>
            <person name="Imhoff J.F."/>
            <person name="Rahn T."/>
            <person name="Kunzel S."/>
            <person name="Keller A."/>
            <person name="Neulinger S.C."/>
        </authorList>
    </citation>
    <scope>NUCLEOTIDE SEQUENCE [LARGE SCALE GENOMIC DNA]</scope>
    <source>
        <strain evidence="1 2">DSM 15382</strain>
    </source>
</reference>
<dbReference type="Gene3D" id="3.20.20.60">
    <property type="entry name" value="Phosphoenolpyruvate-binding domains"/>
    <property type="match status" value="1"/>
</dbReference>
<evidence type="ECO:0000313" key="1">
    <source>
        <dbReference type="EMBL" id="MBK1662652.1"/>
    </source>
</evidence>
<name>A0ABS1D6X9_9PROT</name>
<dbReference type="InterPro" id="IPR015813">
    <property type="entry name" value="Pyrv/PenolPyrv_kinase-like_dom"/>
</dbReference>
<gene>
    <name evidence="1" type="ORF">CKO45_31250</name>
</gene>
<dbReference type="InterPro" id="IPR039556">
    <property type="entry name" value="ICL/PEPM"/>
</dbReference>
<organism evidence="1 2">
    <name type="scientific">Paracraurococcus ruber</name>
    <dbReference type="NCBI Taxonomy" id="77675"/>
    <lineage>
        <taxon>Bacteria</taxon>
        <taxon>Pseudomonadati</taxon>
        <taxon>Pseudomonadota</taxon>
        <taxon>Alphaproteobacteria</taxon>
        <taxon>Acetobacterales</taxon>
        <taxon>Roseomonadaceae</taxon>
        <taxon>Paracraurococcus</taxon>
    </lineage>
</organism>
<dbReference type="InterPro" id="IPR040442">
    <property type="entry name" value="Pyrv_kinase-like_dom_sf"/>
</dbReference>
<dbReference type="Proteomes" id="UP000697995">
    <property type="component" value="Unassembled WGS sequence"/>
</dbReference>
<dbReference type="SUPFAM" id="SSF51621">
    <property type="entry name" value="Phosphoenolpyruvate/pyruvate domain"/>
    <property type="match status" value="1"/>
</dbReference>
<dbReference type="PANTHER" id="PTHR42905">
    <property type="entry name" value="PHOSPHOENOLPYRUVATE CARBOXYLASE"/>
    <property type="match status" value="1"/>
</dbReference>
<sequence length="320" mass="33831">MRLGQGGTAGPGTRLRAMLATRRPLVLPGCYNALTARILESAGHEALYMTGYGTSLSLLGLPDAGLITLTEMALNARLIASAVRAPVIADADTGFGNAVNMVRTVEEYIRAGLAGMHVEDQVAPKRCGHVAGREVIGREEAVGKIRAADATRRNLDPDFLLIARTDARGAHGGSLDEAIARANLFLEAGADLAFVEGPASKAEIGEICRRVNGPVLYNQTGISPRLGEAEMAELGIAITILPGAVLRQTIMAVHDLAVALKEQGALAEAEVDARTKTHPRGNVHLFAGFDRIRALEAEFMPAESQEKYQGTLGHMPEAKG</sequence>
<evidence type="ECO:0000313" key="2">
    <source>
        <dbReference type="Proteomes" id="UP000697995"/>
    </source>
</evidence>
<dbReference type="EMBL" id="NRSG01000663">
    <property type="protein sequence ID" value="MBK1662652.1"/>
    <property type="molecule type" value="Genomic_DNA"/>
</dbReference>
<protein>
    <submittedName>
        <fullName evidence="1">Carboxyvinyl-carboxyphosphonate phosphorylmutase</fullName>
    </submittedName>
</protein>
<dbReference type="PANTHER" id="PTHR42905:SF5">
    <property type="entry name" value="CARBOXYVINYL-CARBOXYPHOSPHONATE PHOSPHORYLMUTASE, CHLOROPLASTIC"/>
    <property type="match status" value="1"/>
</dbReference>
<dbReference type="Pfam" id="PF13714">
    <property type="entry name" value="PEP_mutase"/>
    <property type="match status" value="1"/>
</dbReference>
<proteinExistence type="predicted"/>
<dbReference type="RefSeq" id="WP_133222749.1">
    <property type="nucleotide sequence ID" value="NZ_NRSG01000663.1"/>
</dbReference>
<accession>A0ABS1D6X9</accession>
<comment type="caution">
    <text evidence="1">The sequence shown here is derived from an EMBL/GenBank/DDBJ whole genome shotgun (WGS) entry which is preliminary data.</text>
</comment>